<dbReference type="SUPFAM" id="SSF63748">
    <property type="entry name" value="Tudor/PWWP/MBT"/>
    <property type="match status" value="1"/>
</dbReference>
<feature type="compositionally biased region" description="Polar residues" evidence="2">
    <location>
        <begin position="243"/>
        <end position="269"/>
    </location>
</feature>
<proteinExistence type="predicted"/>
<evidence type="ECO:0000313" key="4">
    <source>
        <dbReference type="Proteomes" id="UP000267096"/>
    </source>
</evidence>
<feature type="region of interest" description="Disordered" evidence="2">
    <location>
        <begin position="675"/>
        <end position="695"/>
    </location>
</feature>
<feature type="compositionally biased region" description="Polar residues" evidence="2">
    <location>
        <begin position="652"/>
        <end position="663"/>
    </location>
</feature>
<feature type="compositionally biased region" description="Basic and acidic residues" evidence="2">
    <location>
        <begin position="424"/>
        <end position="456"/>
    </location>
</feature>
<reference evidence="5" key="1">
    <citation type="submission" date="2017-02" db="UniProtKB">
        <authorList>
            <consortium name="WormBaseParasite"/>
        </authorList>
    </citation>
    <scope>IDENTIFICATION</scope>
</reference>
<feature type="region of interest" description="Disordered" evidence="2">
    <location>
        <begin position="188"/>
        <end position="269"/>
    </location>
</feature>
<reference evidence="3 4" key="2">
    <citation type="submission" date="2018-11" db="EMBL/GenBank/DDBJ databases">
        <authorList>
            <consortium name="Pathogen Informatics"/>
        </authorList>
    </citation>
    <scope>NUCLEOTIDE SEQUENCE [LARGE SCALE GENOMIC DNA]</scope>
</reference>
<sequence length="899" mass="99940">MVRRASTAGAASQSGGTPGKCLTCSKFNENIVYHSVRMVSRKETKLSADSNRNELNRAHKNSAGEIILKAKFWFRIERKNSGLDVVEEIIDAVVFNLRCIFSAIGPGDIVWAPYRRTPEWPSVVRNIYPKKITYVFLPLPEDQALKAPVFNCPPSKVHLFSQDDTLPANADAAMKEAFEEALKLAKERGQMAPPRPVISSASRNGSSSTKKAKNEEAVVSNAETGSTPAHSHRSKSNSNASSITNGNKRTLSGGTDNESSDNNTLASTSNRFTPAVNDIVWLISAGHPAWPVLRERTKLKMRRSENSRSWGEVIVTVESFVKPEEKGKGYQLLRIRHATKKLVMIDSFPLTGKSERYPQSACEKFDLSERALASAIKREHNPELKEALQAVQAYRLDGSGEAPEKAIPQKSKNKTKETTSNSIDAEKNDQHSEENGKTEEVVKKEDEQEDDSKADVVGEGGNEPEKEDSKDVVKASDENIKKEIVGNINTSKRANRDSAKGMPGIAKKRAKFSEEMRDLEQELATKLENLKRGEIAWVKCAYDGGKIEKWPIVVLSVDRSQKTCTYLQLPWDDECDDIEDETQTAPLADIFLYDSVVVDKEDISNEALKVAVNQADEICEGKFDPLQSVDSSVNNDNANVDNNSNAHGEADVTSTQNDVTPSPAQNGCYLKQEAEEGNNCEVDEEEEEEDDEKMEVERVNAEEISEGAALPDDMKQEEKRVPSLGLLNGEELFERCISQSCRKHLLSIWIKMKQSNRHAQYEQRFSTHTPLQFQVQIGNLIPNEDVIRLMDVLEGWIRQFKASEKSVTRRLHYVVSVALPEALVYAISELMQCSEMEANKILENATANDATHTTDTDEQMNLPLNTPAAPLQHLLRAVSKARSATLATGDDSTNNDNDM</sequence>
<dbReference type="Proteomes" id="UP000267096">
    <property type="component" value="Unassembled WGS sequence"/>
</dbReference>
<protein>
    <submittedName>
        <fullName evidence="5">PWWP domain-containing protein</fullName>
    </submittedName>
</protein>
<dbReference type="CDD" id="cd06080">
    <property type="entry name" value="PWWP_MUM1-like"/>
    <property type="match status" value="1"/>
</dbReference>
<accession>A0A0M3K4X7</accession>
<dbReference type="WBParaSite" id="ASIM_0001601801-mRNA-1">
    <property type="protein sequence ID" value="ASIM_0001601801-mRNA-1"/>
    <property type="gene ID" value="ASIM_0001601801"/>
</dbReference>
<dbReference type="InterPro" id="IPR035504">
    <property type="entry name" value="MUM1-like_PWWP"/>
</dbReference>
<keyword evidence="4" id="KW-1185">Reference proteome</keyword>
<organism evidence="5">
    <name type="scientific">Anisakis simplex</name>
    <name type="common">Herring worm</name>
    <dbReference type="NCBI Taxonomy" id="6269"/>
    <lineage>
        <taxon>Eukaryota</taxon>
        <taxon>Metazoa</taxon>
        <taxon>Ecdysozoa</taxon>
        <taxon>Nematoda</taxon>
        <taxon>Chromadorea</taxon>
        <taxon>Rhabditida</taxon>
        <taxon>Spirurina</taxon>
        <taxon>Ascaridomorpha</taxon>
        <taxon>Ascaridoidea</taxon>
        <taxon>Anisakidae</taxon>
        <taxon>Anisakis</taxon>
        <taxon>Anisakis simplex complex</taxon>
    </lineage>
</organism>
<evidence type="ECO:0000256" key="1">
    <source>
        <dbReference type="SAM" id="Coils"/>
    </source>
</evidence>
<feature type="compositionally biased region" description="Acidic residues" evidence="2">
    <location>
        <begin position="675"/>
        <end position="694"/>
    </location>
</feature>
<name>A0A0M3K4X7_ANISI</name>
<evidence type="ECO:0000313" key="3">
    <source>
        <dbReference type="EMBL" id="VDK55127.1"/>
    </source>
</evidence>
<dbReference type="AlphaFoldDB" id="A0A0M3K4X7"/>
<keyword evidence="1" id="KW-0175">Coiled coil</keyword>
<gene>
    <name evidence="3" type="ORF">ASIM_LOCUS15425</name>
</gene>
<feature type="region of interest" description="Disordered" evidence="2">
    <location>
        <begin position="629"/>
        <end position="663"/>
    </location>
</feature>
<feature type="compositionally biased region" description="Low complexity" evidence="2">
    <location>
        <begin position="629"/>
        <end position="646"/>
    </location>
</feature>
<evidence type="ECO:0000313" key="5">
    <source>
        <dbReference type="WBParaSite" id="ASIM_0001601801-mRNA-1"/>
    </source>
</evidence>
<dbReference type="EMBL" id="UYRR01032315">
    <property type="protein sequence ID" value="VDK55127.1"/>
    <property type="molecule type" value="Genomic_DNA"/>
</dbReference>
<feature type="region of interest" description="Disordered" evidence="2">
    <location>
        <begin position="399"/>
        <end position="478"/>
    </location>
</feature>
<dbReference type="OrthoDB" id="5860380at2759"/>
<feature type="compositionally biased region" description="Basic and acidic residues" evidence="2">
    <location>
        <begin position="463"/>
        <end position="478"/>
    </location>
</feature>
<feature type="coiled-coil region" evidence="1">
    <location>
        <begin position="509"/>
        <end position="536"/>
    </location>
</feature>
<feature type="compositionally biased region" description="Polar residues" evidence="2">
    <location>
        <begin position="199"/>
        <end position="209"/>
    </location>
</feature>
<evidence type="ECO:0000256" key="2">
    <source>
        <dbReference type="SAM" id="MobiDB-lite"/>
    </source>
</evidence>